<dbReference type="AlphaFoldDB" id="A0A1H2PSP6"/>
<dbReference type="Pfam" id="PF00535">
    <property type="entry name" value="Glycos_transf_2"/>
    <property type="match status" value="1"/>
</dbReference>
<name>A0A1H2PSP6_9BURK</name>
<dbReference type="InterPro" id="IPR029044">
    <property type="entry name" value="Nucleotide-diphossugar_trans"/>
</dbReference>
<feature type="compositionally biased region" description="Low complexity" evidence="2">
    <location>
        <begin position="1"/>
        <end position="18"/>
    </location>
</feature>
<dbReference type="CDD" id="cd02511">
    <property type="entry name" value="Beta4Glucosyltransferase"/>
    <property type="match status" value="1"/>
</dbReference>
<keyword evidence="4" id="KW-0808">Transferase</keyword>
<accession>A0A1H2PSP6</accession>
<keyword evidence="5" id="KW-1185">Reference proteome</keyword>
<dbReference type="Proteomes" id="UP000243719">
    <property type="component" value="Unassembled WGS sequence"/>
</dbReference>
<evidence type="ECO:0000313" key="4">
    <source>
        <dbReference type="EMBL" id="SDV50068.1"/>
    </source>
</evidence>
<dbReference type="EMBL" id="FNLO01000010">
    <property type="protein sequence ID" value="SDV50068.1"/>
    <property type="molecule type" value="Genomic_DNA"/>
</dbReference>
<reference evidence="5" key="1">
    <citation type="submission" date="2016-09" db="EMBL/GenBank/DDBJ databases">
        <authorList>
            <person name="Varghese N."/>
            <person name="Submissions S."/>
        </authorList>
    </citation>
    <scope>NUCLEOTIDE SEQUENCE [LARGE SCALE GENOMIC DNA]</scope>
    <source>
        <strain evidence="5">JS23</strain>
    </source>
</reference>
<evidence type="ECO:0000256" key="1">
    <source>
        <dbReference type="ARBA" id="ARBA00038494"/>
    </source>
</evidence>
<organism evidence="4 5">
    <name type="scientific">Chitinasiproducens palmae</name>
    <dbReference type="NCBI Taxonomy" id="1770053"/>
    <lineage>
        <taxon>Bacteria</taxon>
        <taxon>Pseudomonadati</taxon>
        <taxon>Pseudomonadota</taxon>
        <taxon>Betaproteobacteria</taxon>
        <taxon>Burkholderiales</taxon>
        <taxon>Burkholderiaceae</taxon>
        <taxon>Chitinasiproducens</taxon>
    </lineage>
</organism>
<gene>
    <name evidence="4" type="ORF">SAMN05216551_11091</name>
</gene>
<feature type="region of interest" description="Disordered" evidence="2">
    <location>
        <begin position="1"/>
        <end position="20"/>
    </location>
</feature>
<evidence type="ECO:0000256" key="2">
    <source>
        <dbReference type="SAM" id="MobiDB-lite"/>
    </source>
</evidence>
<sequence length="280" mass="30304">MSAPITAPMPAPITATDAPRADAGTPTLGVAIITRDAGPRFAECLAAVAFADRIVVLDSGSRDGTVALARAAGGTVLEHSDWPGFGPQKNRAIEQLDTDWILVVDSDEVVSAALRDAIGAALRREDADVFALDRLSSFCGHWMHHAGWYPDWVPRLFRRGRARFSDDLVHERLVYSGAATRLSGQLLHYSYEDSASVLRKMAAYAEAGARQRFARGERATLGKAGARGAWAFVRTYVLKRGFLDGKAGLLVALFNAQTVFYRFVRLAELGRGADDSASPR</sequence>
<dbReference type="InterPro" id="IPR001173">
    <property type="entry name" value="Glyco_trans_2-like"/>
</dbReference>
<protein>
    <submittedName>
        <fullName evidence="4">Glycosyltransferase involved in cell wall bisynthesis</fullName>
    </submittedName>
</protein>
<dbReference type="PANTHER" id="PTHR43630">
    <property type="entry name" value="POLY-BETA-1,6-N-ACETYL-D-GLUCOSAMINE SYNTHASE"/>
    <property type="match status" value="1"/>
</dbReference>
<evidence type="ECO:0000313" key="5">
    <source>
        <dbReference type="Proteomes" id="UP000243719"/>
    </source>
</evidence>
<dbReference type="SUPFAM" id="SSF53448">
    <property type="entry name" value="Nucleotide-diphospho-sugar transferases"/>
    <property type="match status" value="1"/>
</dbReference>
<evidence type="ECO:0000259" key="3">
    <source>
        <dbReference type="Pfam" id="PF00535"/>
    </source>
</evidence>
<dbReference type="Gene3D" id="3.90.550.10">
    <property type="entry name" value="Spore Coat Polysaccharide Biosynthesis Protein SpsA, Chain A"/>
    <property type="match status" value="1"/>
</dbReference>
<feature type="domain" description="Glycosyltransferase 2-like" evidence="3">
    <location>
        <begin position="30"/>
        <end position="164"/>
    </location>
</feature>
<comment type="similarity">
    <text evidence="1">Belongs to the glycosyltransferase 2 family. WaaE/KdtX subfamily.</text>
</comment>
<dbReference type="GO" id="GO:0016740">
    <property type="term" value="F:transferase activity"/>
    <property type="evidence" value="ECO:0007669"/>
    <property type="project" value="UniProtKB-KW"/>
</dbReference>
<dbReference type="STRING" id="1770053.SAMN05216551_11091"/>
<dbReference type="PANTHER" id="PTHR43630:SF2">
    <property type="entry name" value="GLYCOSYLTRANSFERASE"/>
    <property type="match status" value="1"/>
</dbReference>
<proteinExistence type="inferred from homology"/>